<keyword evidence="5" id="KW-1185">Reference proteome</keyword>
<keyword evidence="1" id="KW-1015">Disulfide bond</keyword>
<dbReference type="EMBL" id="PPHD01034229">
    <property type="protein sequence ID" value="POI25447.1"/>
    <property type="molecule type" value="Genomic_DNA"/>
</dbReference>
<dbReference type="PROSITE" id="PS50279">
    <property type="entry name" value="BPTI_KUNITZ_2"/>
    <property type="match status" value="1"/>
</dbReference>
<dbReference type="PANTHER" id="PTHR10083:SF375">
    <property type="entry name" value="BPTI_KUNITZ INHIBITOR DOMAIN-CONTAINING PROTEIN"/>
    <property type="match status" value="1"/>
</dbReference>
<accession>A0A2P4SMU8</accession>
<evidence type="ECO:0000256" key="1">
    <source>
        <dbReference type="ARBA" id="ARBA00023157"/>
    </source>
</evidence>
<protein>
    <recommendedName>
        <fullName evidence="3">BPTI/Kunitz inhibitor domain-containing protein</fullName>
    </recommendedName>
</protein>
<dbReference type="PROSITE" id="PS00280">
    <property type="entry name" value="BPTI_KUNITZ_1"/>
    <property type="match status" value="1"/>
</dbReference>
<evidence type="ECO:0000313" key="5">
    <source>
        <dbReference type="Proteomes" id="UP000237246"/>
    </source>
</evidence>
<dbReference type="OrthoDB" id="4473401at2759"/>
<organism evidence="4 5">
    <name type="scientific">Bambusicola thoracicus</name>
    <name type="common">Chinese bamboo-partridge</name>
    <name type="synonym">Perdix thoracica</name>
    <dbReference type="NCBI Taxonomy" id="9083"/>
    <lineage>
        <taxon>Eukaryota</taxon>
        <taxon>Metazoa</taxon>
        <taxon>Chordata</taxon>
        <taxon>Craniata</taxon>
        <taxon>Vertebrata</taxon>
        <taxon>Euteleostomi</taxon>
        <taxon>Archelosauria</taxon>
        <taxon>Archosauria</taxon>
        <taxon>Dinosauria</taxon>
        <taxon>Saurischia</taxon>
        <taxon>Theropoda</taxon>
        <taxon>Coelurosauria</taxon>
        <taxon>Aves</taxon>
        <taxon>Neognathae</taxon>
        <taxon>Galloanserae</taxon>
        <taxon>Galliformes</taxon>
        <taxon>Phasianidae</taxon>
        <taxon>Perdicinae</taxon>
        <taxon>Bambusicola</taxon>
    </lineage>
</organism>
<dbReference type="GO" id="GO:0005615">
    <property type="term" value="C:extracellular space"/>
    <property type="evidence" value="ECO:0007669"/>
    <property type="project" value="TreeGrafter"/>
</dbReference>
<name>A0A2P4SMU8_BAMTH</name>
<evidence type="ECO:0000259" key="3">
    <source>
        <dbReference type="PROSITE" id="PS50279"/>
    </source>
</evidence>
<evidence type="ECO:0000256" key="2">
    <source>
        <dbReference type="SAM" id="MobiDB-lite"/>
    </source>
</evidence>
<dbReference type="InterPro" id="IPR050098">
    <property type="entry name" value="TFPI/VKTCI-like"/>
</dbReference>
<dbReference type="PRINTS" id="PR00759">
    <property type="entry name" value="BASICPTASE"/>
</dbReference>
<dbReference type="InterPro" id="IPR036880">
    <property type="entry name" value="Kunitz_BPTI_sf"/>
</dbReference>
<feature type="region of interest" description="Disordered" evidence="2">
    <location>
        <begin position="60"/>
        <end position="80"/>
    </location>
</feature>
<feature type="non-terminal residue" evidence="4">
    <location>
        <position position="1"/>
    </location>
</feature>
<feature type="compositionally biased region" description="Basic and acidic residues" evidence="2">
    <location>
        <begin position="69"/>
        <end position="80"/>
    </location>
</feature>
<dbReference type="SUPFAM" id="SSF57362">
    <property type="entry name" value="BPTI-like"/>
    <property type="match status" value="1"/>
</dbReference>
<feature type="domain" description="BPTI/Kunitz inhibitor" evidence="3">
    <location>
        <begin position="80"/>
        <end position="130"/>
    </location>
</feature>
<gene>
    <name evidence="4" type="ORF">CIB84_010804</name>
</gene>
<dbReference type="Gene3D" id="4.10.410.10">
    <property type="entry name" value="Pancreatic trypsin inhibitor Kunitz domain"/>
    <property type="match status" value="1"/>
</dbReference>
<proteinExistence type="predicted"/>
<dbReference type="AlphaFoldDB" id="A0A2P4SMU8"/>
<dbReference type="Proteomes" id="UP000237246">
    <property type="component" value="Unassembled WGS sequence"/>
</dbReference>
<dbReference type="SMART" id="SM00131">
    <property type="entry name" value="KU"/>
    <property type="match status" value="1"/>
</dbReference>
<reference evidence="4 5" key="1">
    <citation type="submission" date="2018-01" db="EMBL/GenBank/DDBJ databases">
        <title>Comparison of the Chinese Bamboo Partridge and Red Junglefowl genome sequences highlights the importance of demography in genome evolution.</title>
        <authorList>
            <person name="Tiley G.P."/>
            <person name="Kimball R.T."/>
            <person name="Braun E.L."/>
            <person name="Burleigh J.G."/>
        </authorList>
    </citation>
    <scope>NUCLEOTIDE SEQUENCE [LARGE SCALE GENOMIC DNA]</scope>
    <source>
        <strain evidence="4">RTK389</strain>
        <tissue evidence="4">Blood</tissue>
    </source>
</reference>
<dbReference type="PANTHER" id="PTHR10083">
    <property type="entry name" value="KUNITZ-TYPE PROTEASE INHIBITOR-RELATED"/>
    <property type="match status" value="1"/>
</dbReference>
<dbReference type="GO" id="GO:0004867">
    <property type="term" value="F:serine-type endopeptidase inhibitor activity"/>
    <property type="evidence" value="ECO:0007669"/>
    <property type="project" value="InterPro"/>
</dbReference>
<dbReference type="Pfam" id="PF00014">
    <property type="entry name" value="Kunitz_BPTI"/>
    <property type="match status" value="1"/>
</dbReference>
<feature type="region of interest" description="Disordered" evidence="2">
    <location>
        <begin position="1"/>
        <end position="25"/>
    </location>
</feature>
<sequence length="133" mass="15261">PRPPQTRYTEPLPSAQDHTVTTSVHRESRFPPLSIIDEARLQSPVVNPLLNVTAAKDRYPTALQPQEAKPQKDMLSDPRCLEPMKPGDCRNYVVKWYYDKNANSCGRFWYGGCSGNNNRFETEEECRRTCSDK</sequence>
<evidence type="ECO:0000313" key="4">
    <source>
        <dbReference type="EMBL" id="POI25447.1"/>
    </source>
</evidence>
<dbReference type="FunFam" id="4.10.410.10:FF:000045">
    <property type="entry name" value="Collagen type XXVIII alpha 1 a"/>
    <property type="match status" value="1"/>
</dbReference>
<dbReference type="InterPro" id="IPR002223">
    <property type="entry name" value="Kunitz_BPTI"/>
</dbReference>
<dbReference type="InterPro" id="IPR020901">
    <property type="entry name" value="Prtase_inh_Kunz-CS"/>
</dbReference>
<comment type="caution">
    <text evidence="4">The sequence shown here is derived from an EMBL/GenBank/DDBJ whole genome shotgun (WGS) entry which is preliminary data.</text>
</comment>